<comment type="caution">
    <text evidence="1">The sequence shown here is derived from an EMBL/GenBank/DDBJ whole genome shotgun (WGS) entry which is preliminary data.</text>
</comment>
<protein>
    <submittedName>
        <fullName evidence="1">Uncharacterized protein</fullName>
    </submittedName>
</protein>
<name>A0ABY0LHE3_9FLAO</name>
<dbReference type="RefSeq" id="WP_139159177.1">
    <property type="nucleotide sequence ID" value="NZ_FMVC01000002.1"/>
</dbReference>
<sequence>MKDEDNKELFKSLKDAKDNKFKSALDDNAELKRELSIGQLRNLKFGYLGKIKRKGIQDEELDAELDKYNERRKKLIEDIKKEGFEYIEDEENDDRYKKYEM</sequence>
<accession>A0ABY0LHE3</accession>
<evidence type="ECO:0000313" key="1">
    <source>
        <dbReference type="EMBL" id="SCY17478.1"/>
    </source>
</evidence>
<dbReference type="Proteomes" id="UP000199307">
    <property type="component" value="Unassembled WGS sequence"/>
</dbReference>
<organism evidence="1 2">
    <name type="scientific">Flavobacterium anhuiense</name>
    <dbReference type="NCBI Taxonomy" id="459526"/>
    <lineage>
        <taxon>Bacteria</taxon>
        <taxon>Pseudomonadati</taxon>
        <taxon>Bacteroidota</taxon>
        <taxon>Flavobacteriia</taxon>
        <taxon>Flavobacteriales</taxon>
        <taxon>Flavobacteriaceae</taxon>
        <taxon>Flavobacterium</taxon>
    </lineage>
</organism>
<dbReference type="EMBL" id="FMVC01000002">
    <property type="protein sequence ID" value="SCY17478.1"/>
    <property type="molecule type" value="Genomic_DNA"/>
</dbReference>
<proteinExistence type="predicted"/>
<reference evidence="1 2" key="1">
    <citation type="submission" date="2016-10" db="EMBL/GenBank/DDBJ databases">
        <authorList>
            <person name="Varghese N."/>
            <person name="Submissions S."/>
        </authorList>
    </citation>
    <scope>NUCLEOTIDE SEQUENCE [LARGE SCALE GENOMIC DNA]</scope>
    <source>
        <strain evidence="1 2">CGMCC 1.6859</strain>
    </source>
</reference>
<gene>
    <name evidence="1" type="ORF">SAMN02927916_1359</name>
</gene>
<evidence type="ECO:0000313" key="2">
    <source>
        <dbReference type="Proteomes" id="UP000199307"/>
    </source>
</evidence>
<keyword evidence="2" id="KW-1185">Reference proteome</keyword>